<keyword evidence="6" id="KW-0175">Coiled coil</keyword>
<dbReference type="PANTHER" id="PTHR43788">
    <property type="entry name" value="DNA2/NAM7 HELICASE FAMILY MEMBER"/>
    <property type="match status" value="1"/>
</dbReference>
<dbReference type="Pfam" id="PF13086">
    <property type="entry name" value="AAA_11"/>
    <property type="match status" value="1"/>
</dbReference>
<organism evidence="8 9">
    <name type="scientific">Acidianus hospitalis</name>
    <dbReference type="NCBI Taxonomy" id="563177"/>
    <lineage>
        <taxon>Archaea</taxon>
        <taxon>Thermoproteota</taxon>
        <taxon>Thermoprotei</taxon>
        <taxon>Sulfolobales</taxon>
        <taxon>Sulfolobaceae</taxon>
        <taxon>Acidianus</taxon>
    </lineage>
</organism>
<dbReference type="GO" id="GO:0016787">
    <property type="term" value="F:hydrolase activity"/>
    <property type="evidence" value="ECO:0007669"/>
    <property type="project" value="UniProtKB-KW"/>
</dbReference>
<dbReference type="SMART" id="SM00382">
    <property type="entry name" value="AAA"/>
    <property type="match status" value="1"/>
</dbReference>
<name>A0A2T9X3F5_9CREN</name>
<protein>
    <recommendedName>
        <fullName evidence="7">AAA+ ATPase domain-containing protein</fullName>
    </recommendedName>
</protein>
<sequence length="643" mass="72437">MSNNYLDPSELLKCLNSMKKDALRDAQRFPADCVVLDYNYPNLIVECNGSEFEDGDYVGTFDQKDYSTIGIVIHGSSSTSTTQVIVIEVTRYDINLVPGQVIQLISDPGLLIYRALINFLKVRLIPLEGIRLFNGCKKAAKPVKNPAQYSLRSYGNNVTLKLNLCQNVAVDTALNMNKDEVLLITGPPGTGKTRVIATIANELQKRGEKVLIVSHSNTAVDNAIELLDPNNALRVGVPLKIRNPIYSMWTTIKTSSNTNKIPNNILQQLNSLKNNIEKAKSELSWYLQRQKLNLQSSQYSQFTSSQIQRLIDQISSLQRKYSLLLNSAMNMAISNSKIIGSTAAYLIISEYYRKLDFSFHFDTIIVDESSQLDTIMGMLLAKYGDKWIFVGDDKQLPPVAKCHLNRDDLSTYKRLKQFYIPIMLKTHYRSHPHIIGFSNKYVYNNQLIINQACYNNILVLNGSKYFGTNDPFIFVDVPGVHIFDPNTKSCKNICEAEVVVKIIEDYLSSGGIKDELGVITPYRLQKKEIKDKLSKSKVNGAKDVEVDTVDAYQGREKDVIVISLVSTYNRIVNNASTIANNPFKFSADQDRFNVAITRARKKLIIVGNLNDIKRFATPILNNLVQYINQGYVKVLQDSCNSII</sequence>
<dbReference type="CDD" id="cd18808">
    <property type="entry name" value="SF1_C_Upf1"/>
    <property type="match status" value="1"/>
</dbReference>
<keyword evidence="5" id="KW-0067">ATP-binding</keyword>
<dbReference type="InterPro" id="IPR027417">
    <property type="entry name" value="P-loop_NTPase"/>
</dbReference>
<keyword evidence="4" id="KW-0347">Helicase</keyword>
<dbReference type="EMBL" id="QEFD01000199">
    <property type="protein sequence ID" value="PVU74592.1"/>
    <property type="molecule type" value="Genomic_DNA"/>
</dbReference>
<keyword evidence="3" id="KW-0378">Hydrolase</keyword>
<reference evidence="8 9" key="1">
    <citation type="journal article" date="2015" name="Appl. Environ. Microbiol.">
        <title>Nanoarchaeota, Their Sulfolobales Host, and Nanoarchaeota Virus Distribution across Yellowstone National Park Hot Springs.</title>
        <authorList>
            <person name="Munson-McGee J.H."/>
            <person name="Field E.K."/>
            <person name="Bateson M."/>
            <person name="Rooney C."/>
            <person name="Stepanauskas R."/>
            <person name="Young M.J."/>
        </authorList>
    </citation>
    <scope>NUCLEOTIDE SEQUENCE [LARGE SCALE GENOMIC DNA]</scope>
    <source>
        <strain evidence="8">SCGC AC-742_N10</strain>
    </source>
</reference>
<evidence type="ECO:0000259" key="7">
    <source>
        <dbReference type="SMART" id="SM00382"/>
    </source>
</evidence>
<dbReference type="SUPFAM" id="SSF52540">
    <property type="entry name" value="P-loop containing nucleoside triphosphate hydrolases"/>
    <property type="match status" value="1"/>
</dbReference>
<dbReference type="InterPro" id="IPR041677">
    <property type="entry name" value="DNA2/NAM7_AAA_11"/>
</dbReference>
<evidence type="ECO:0000313" key="9">
    <source>
        <dbReference type="Proteomes" id="UP000245638"/>
    </source>
</evidence>
<proteinExistence type="inferred from homology"/>
<evidence type="ECO:0000256" key="4">
    <source>
        <dbReference type="ARBA" id="ARBA00022806"/>
    </source>
</evidence>
<feature type="domain" description="AAA+ ATPase" evidence="7">
    <location>
        <begin position="178"/>
        <end position="424"/>
    </location>
</feature>
<evidence type="ECO:0000256" key="2">
    <source>
        <dbReference type="ARBA" id="ARBA00022741"/>
    </source>
</evidence>
<dbReference type="GO" id="GO:0043139">
    <property type="term" value="F:5'-3' DNA helicase activity"/>
    <property type="evidence" value="ECO:0007669"/>
    <property type="project" value="TreeGrafter"/>
</dbReference>
<evidence type="ECO:0000313" key="8">
    <source>
        <dbReference type="EMBL" id="PVU74592.1"/>
    </source>
</evidence>
<dbReference type="Gene3D" id="3.40.50.300">
    <property type="entry name" value="P-loop containing nucleotide triphosphate hydrolases"/>
    <property type="match status" value="2"/>
</dbReference>
<gene>
    <name evidence="8" type="ORF">DDW13_06840</name>
</gene>
<evidence type="ECO:0000256" key="3">
    <source>
        <dbReference type="ARBA" id="ARBA00022801"/>
    </source>
</evidence>
<dbReference type="InterPro" id="IPR050534">
    <property type="entry name" value="Coronavir_polyprotein_1ab"/>
</dbReference>
<dbReference type="Proteomes" id="UP000245638">
    <property type="component" value="Unassembled WGS sequence"/>
</dbReference>
<dbReference type="InterPro" id="IPR047187">
    <property type="entry name" value="SF1_C_Upf1"/>
</dbReference>
<feature type="coiled-coil region" evidence="6">
    <location>
        <begin position="269"/>
        <end position="327"/>
    </location>
</feature>
<evidence type="ECO:0000256" key="6">
    <source>
        <dbReference type="SAM" id="Coils"/>
    </source>
</evidence>
<comment type="caution">
    <text evidence="8">The sequence shown here is derived from an EMBL/GenBank/DDBJ whole genome shotgun (WGS) entry which is preliminary data.</text>
</comment>
<dbReference type="Pfam" id="PF13087">
    <property type="entry name" value="AAA_12"/>
    <property type="match status" value="1"/>
</dbReference>
<comment type="similarity">
    <text evidence="1">Belongs to the DNA2/NAM7 helicase family.</text>
</comment>
<dbReference type="PANTHER" id="PTHR43788:SF8">
    <property type="entry name" value="DNA-BINDING PROTEIN SMUBP-2"/>
    <property type="match status" value="1"/>
</dbReference>
<dbReference type="InterPro" id="IPR003593">
    <property type="entry name" value="AAA+_ATPase"/>
</dbReference>
<dbReference type="AlphaFoldDB" id="A0A2T9X3F5"/>
<evidence type="ECO:0000256" key="1">
    <source>
        <dbReference type="ARBA" id="ARBA00007913"/>
    </source>
</evidence>
<evidence type="ECO:0000256" key="5">
    <source>
        <dbReference type="ARBA" id="ARBA00022840"/>
    </source>
</evidence>
<dbReference type="InterPro" id="IPR041679">
    <property type="entry name" value="DNA2/NAM7-like_C"/>
</dbReference>
<accession>A0A2T9X3F5</accession>
<dbReference type="GO" id="GO:0005524">
    <property type="term" value="F:ATP binding"/>
    <property type="evidence" value="ECO:0007669"/>
    <property type="project" value="UniProtKB-KW"/>
</dbReference>
<keyword evidence="2" id="KW-0547">Nucleotide-binding</keyword>